<dbReference type="GO" id="GO:0047617">
    <property type="term" value="F:fatty acyl-CoA hydrolase activity"/>
    <property type="evidence" value="ECO:0007669"/>
    <property type="project" value="TreeGrafter"/>
</dbReference>
<proteinExistence type="inferred from homology"/>
<dbReference type="RefSeq" id="WP_136414580.1">
    <property type="nucleotide sequence ID" value="NZ_CAXHQF010000054.1"/>
</dbReference>
<dbReference type="KEGG" id="ddb:E7747_05380"/>
<evidence type="ECO:0000313" key="4">
    <source>
        <dbReference type="Proteomes" id="UP000297149"/>
    </source>
</evidence>
<dbReference type="EMBL" id="CP039396">
    <property type="protein sequence ID" value="QCD41761.1"/>
    <property type="molecule type" value="Genomic_DNA"/>
</dbReference>
<name>A0A4P7W1I2_9BACT</name>
<keyword evidence="2" id="KW-0378">Hydrolase</keyword>
<gene>
    <name evidence="3" type="ORF">E7747_05380</name>
</gene>
<dbReference type="SUPFAM" id="SSF54637">
    <property type="entry name" value="Thioesterase/thiol ester dehydrase-isomerase"/>
    <property type="match status" value="1"/>
</dbReference>
<dbReference type="InterPro" id="IPR029069">
    <property type="entry name" value="HotDog_dom_sf"/>
</dbReference>
<accession>A0A4P7W1I2</accession>
<dbReference type="PANTHER" id="PTHR31793">
    <property type="entry name" value="4-HYDROXYBENZOYL-COA THIOESTERASE FAMILY MEMBER"/>
    <property type="match status" value="1"/>
</dbReference>
<dbReference type="Gene3D" id="3.10.129.10">
    <property type="entry name" value="Hotdog Thioesterase"/>
    <property type="match status" value="1"/>
</dbReference>
<sequence length="154" mass="17645">MSTNRCEAGIETFRHHMPLQMRFNDIDMLGHLNNSVYLTFMDLAKARYFKAVNGDKEVDIRKMGVVIVNINANFCVPTFFNEEIAVETAAVAIGEKSITLEQRIYSVPDHQVKCSCRTIMAGFDIKTNTSMPISEEWVKKFESYEGRQLVKLKK</sequence>
<evidence type="ECO:0000256" key="1">
    <source>
        <dbReference type="ARBA" id="ARBA00005953"/>
    </source>
</evidence>
<dbReference type="Proteomes" id="UP000297149">
    <property type="component" value="Chromosome"/>
</dbReference>
<comment type="similarity">
    <text evidence="1">Belongs to the 4-hydroxybenzoyl-CoA thioesterase family.</text>
</comment>
<reference evidence="4" key="1">
    <citation type="submission" date="2019-02" db="EMBL/GenBank/DDBJ databases">
        <title>Isolation and identification of novel species under the genus Muribaculum.</title>
        <authorList>
            <person name="Miyake S."/>
            <person name="Ding Y."/>
            <person name="Low A."/>
            <person name="Soh M."/>
            <person name="Seedorf H."/>
        </authorList>
    </citation>
    <scope>NUCLEOTIDE SEQUENCE [LARGE SCALE GENOMIC DNA]</scope>
    <source>
        <strain evidence="4">H5</strain>
    </source>
</reference>
<organism evidence="3 4">
    <name type="scientific">Duncaniella dubosii</name>
    <dbReference type="NCBI Taxonomy" id="2518971"/>
    <lineage>
        <taxon>Bacteria</taxon>
        <taxon>Pseudomonadati</taxon>
        <taxon>Bacteroidota</taxon>
        <taxon>Bacteroidia</taxon>
        <taxon>Bacteroidales</taxon>
        <taxon>Muribaculaceae</taxon>
        <taxon>Duncaniella</taxon>
    </lineage>
</organism>
<dbReference type="AlphaFoldDB" id="A0A4P7W1I2"/>
<evidence type="ECO:0000256" key="2">
    <source>
        <dbReference type="ARBA" id="ARBA00022801"/>
    </source>
</evidence>
<protein>
    <submittedName>
        <fullName evidence="3">Acyl-CoA thioesterase</fullName>
    </submittedName>
</protein>
<dbReference type="PANTHER" id="PTHR31793:SF27">
    <property type="entry name" value="NOVEL THIOESTERASE SUPERFAMILY DOMAIN AND SAPOSIN A-TYPE DOMAIN CONTAINING PROTEIN (0610012H03RIK)"/>
    <property type="match status" value="1"/>
</dbReference>
<dbReference type="CDD" id="cd00586">
    <property type="entry name" value="4HBT"/>
    <property type="match status" value="1"/>
</dbReference>
<dbReference type="Pfam" id="PF13279">
    <property type="entry name" value="4HBT_2"/>
    <property type="match status" value="1"/>
</dbReference>
<evidence type="ECO:0000313" key="3">
    <source>
        <dbReference type="EMBL" id="QCD41761.1"/>
    </source>
</evidence>
<dbReference type="InterPro" id="IPR050563">
    <property type="entry name" value="4-hydroxybenzoyl-CoA_TE"/>
</dbReference>
<keyword evidence="4" id="KW-1185">Reference proteome</keyword>